<evidence type="ECO:0000313" key="2">
    <source>
        <dbReference type="Proteomes" id="UP001554567"/>
    </source>
</evidence>
<comment type="caution">
    <text evidence="1">The sequence shown here is derived from an EMBL/GenBank/DDBJ whole genome shotgun (WGS) entry which is preliminary data.</text>
</comment>
<dbReference type="EMBL" id="JBFKZN010000005">
    <property type="protein sequence ID" value="MEW5289715.1"/>
    <property type="molecule type" value="Genomic_DNA"/>
</dbReference>
<organism evidence="1 2">
    <name type="scientific">Erwinia papayae</name>
    <dbReference type="NCBI Taxonomy" id="206499"/>
    <lineage>
        <taxon>Bacteria</taxon>
        <taxon>Pseudomonadati</taxon>
        <taxon>Pseudomonadota</taxon>
        <taxon>Gammaproteobacteria</taxon>
        <taxon>Enterobacterales</taxon>
        <taxon>Erwiniaceae</taxon>
        <taxon>Erwinia</taxon>
    </lineage>
</organism>
<dbReference type="RefSeq" id="WP_367167485.1">
    <property type="nucleotide sequence ID" value="NZ_JBFKZN010000005.1"/>
</dbReference>
<proteinExistence type="predicted"/>
<gene>
    <name evidence="1" type="ORF">ABW286_11065</name>
</gene>
<reference evidence="1 2" key="1">
    <citation type="submission" date="2024-07" db="EMBL/GenBank/DDBJ databases">
        <authorList>
            <person name="Dulla G.F.J."/>
            <person name="Delorm J.G."/>
        </authorList>
    </citation>
    <scope>NUCLEOTIDE SEQUENCE [LARGE SCALE GENOMIC DNA]</scope>
    <source>
        <strain evidence="1 2">JGD 233</strain>
    </source>
</reference>
<accession>A0ABV3N1M8</accession>
<keyword evidence="2" id="KW-1185">Reference proteome</keyword>
<dbReference type="Proteomes" id="UP001554567">
    <property type="component" value="Unassembled WGS sequence"/>
</dbReference>
<protein>
    <submittedName>
        <fullName evidence="1">Uncharacterized protein</fullName>
    </submittedName>
</protein>
<name>A0ABV3N1M8_9GAMM</name>
<evidence type="ECO:0000313" key="1">
    <source>
        <dbReference type="EMBL" id="MEW5289715.1"/>
    </source>
</evidence>
<sequence>MAEEKVNGDIYQYVTNLKLLFFLNNLLALSGPCALCTFAGQNFYFSPDLA</sequence>